<dbReference type="InterPro" id="IPR029069">
    <property type="entry name" value="HotDog_dom_sf"/>
</dbReference>
<dbReference type="eggNOG" id="COG1946">
    <property type="taxonomic scope" value="Bacteria"/>
</dbReference>
<dbReference type="InterPro" id="IPR049450">
    <property type="entry name" value="ACOT8-like_C"/>
</dbReference>
<accession>A4T9S7</accession>
<dbReference type="Pfam" id="PF13622">
    <property type="entry name" value="4HBT_3"/>
    <property type="match status" value="1"/>
</dbReference>
<dbReference type="HOGENOM" id="CLU_060311_0_0_11"/>
<proteinExistence type="predicted"/>
<reference evidence="3" key="1">
    <citation type="submission" date="2007-04" db="EMBL/GenBank/DDBJ databases">
        <authorList>
            <consortium name="US DOE Joint Genome Institute"/>
            <person name="Copeland A."/>
            <person name="Lucas S."/>
            <person name="Lapidus A."/>
            <person name="Barry K."/>
            <person name="Detter J.C."/>
            <person name="Glavina del Rio T."/>
            <person name="Hammon N."/>
            <person name="Israni S."/>
            <person name="Dalin E."/>
            <person name="Tice H."/>
            <person name="Pitluck S."/>
            <person name="Chain P."/>
            <person name="Malfatti S."/>
            <person name="Shin M."/>
            <person name="Vergez L."/>
            <person name="Schmutz J."/>
            <person name="Larimer F."/>
            <person name="Land M."/>
            <person name="Hauser L."/>
            <person name="Kyrpides N."/>
            <person name="Mikhailova N."/>
            <person name="Miller C."/>
            <person name="Richardson P."/>
        </authorList>
    </citation>
    <scope>NUCLEOTIDE SEQUENCE</scope>
    <source>
        <strain evidence="3">PYR-GCK</strain>
    </source>
</reference>
<dbReference type="CDD" id="cd00556">
    <property type="entry name" value="Thioesterase_II"/>
    <property type="match status" value="1"/>
</dbReference>
<name>A4T9S7_MYCGI</name>
<feature type="domain" description="Acyl-CoA thioesterase-like N-terminal HotDog" evidence="1">
    <location>
        <begin position="27"/>
        <end position="109"/>
    </location>
</feature>
<evidence type="ECO:0000259" key="2">
    <source>
        <dbReference type="Pfam" id="PF20789"/>
    </source>
</evidence>
<dbReference type="EMBL" id="CP000656">
    <property type="protein sequence ID" value="ABP46037.1"/>
    <property type="molecule type" value="Genomic_DNA"/>
</dbReference>
<dbReference type="Pfam" id="PF20789">
    <property type="entry name" value="4HBT_3C"/>
    <property type="match status" value="1"/>
</dbReference>
<dbReference type="STRING" id="350054.Mflv_3563"/>
<dbReference type="PANTHER" id="PTHR38110">
    <property type="entry name" value="CHROMOSOME 23, WHOLE GENOME SHOTGUN SEQUENCE"/>
    <property type="match status" value="1"/>
</dbReference>
<dbReference type="InterPro" id="IPR052389">
    <property type="entry name" value="Sec_Metab_Biosynth-Assoc"/>
</dbReference>
<dbReference type="OrthoDB" id="4370297at2"/>
<dbReference type="InterPro" id="IPR049449">
    <property type="entry name" value="TesB_ACOT8-like_N"/>
</dbReference>
<dbReference type="Gene3D" id="2.40.160.210">
    <property type="entry name" value="Acyl-CoA thioesterase, double hotdog domain"/>
    <property type="match status" value="1"/>
</dbReference>
<dbReference type="PANTHER" id="PTHR38110:SF1">
    <property type="entry name" value="THIOESTERASE DOMAIN-CONTAINING PROTEIN"/>
    <property type="match status" value="1"/>
</dbReference>
<dbReference type="InterPro" id="IPR042171">
    <property type="entry name" value="Acyl-CoA_hotdog"/>
</dbReference>
<evidence type="ECO:0000313" key="3">
    <source>
        <dbReference type="EMBL" id="ABP46037.1"/>
    </source>
</evidence>
<protein>
    <recommendedName>
        <fullName evidence="4">Acyl-CoA thioesterase</fullName>
    </recommendedName>
</protein>
<organism evidence="3">
    <name type="scientific">Mycolicibacterium gilvum (strain PYR-GCK)</name>
    <name type="common">Mycobacterium gilvum (strain PYR-GCK)</name>
    <dbReference type="NCBI Taxonomy" id="350054"/>
    <lineage>
        <taxon>Bacteria</taxon>
        <taxon>Bacillati</taxon>
        <taxon>Actinomycetota</taxon>
        <taxon>Actinomycetes</taxon>
        <taxon>Mycobacteriales</taxon>
        <taxon>Mycobacteriaceae</taxon>
        <taxon>Mycolicibacterium</taxon>
    </lineage>
</organism>
<sequence>MPSHPFDAAIALEPTESRGMSRGRTSPDWANMVGPFGGITAAVLLRAVAVHPDRAGDPVALTVNYTAPVLDGTFDVHPRALRTNRTNQHWAVDLSQQGEVKTNATAVFGLRRDTWSDTEPSMPAAPAPEDIAPTGLPDAVVWAANYDMRYVDGGVPRPGDGPASSSTTTLWTRDRSGRALDFPALAAISDIFYPRVFLRRGAMSPAGTISLTTYFHVDDDELASAGNDFVLCRAHANRFSRGYFDQSAEIWSRSGNLLASTHQLVYYKA</sequence>
<evidence type="ECO:0008006" key="4">
    <source>
        <dbReference type="Google" id="ProtNLM"/>
    </source>
</evidence>
<gene>
    <name evidence="3" type="ordered locus">Mflv_3563</name>
</gene>
<dbReference type="SUPFAM" id="SSF54637">
    <property type="entry name" value="Thioesterase/thiol ester dehydrase-isomerase"/>
    <property type="match status" value="2"/>
</dbReference>
<feature type="domain" description="Acyl-CoA thioesterase-like C-terminal" evidence="2">
    <location>
        <begin position="128"/>
        <end position="266"/>
    </location>
</feature>
<dbReference type="KEGG" id="mgi:Mflv_3563"/>
<reference evidence="3" key="2">
    <citation type="journal article" date="2013" name="PLoS ONE">
        <title>A Gene Expression Study of the Activities of Aromatic Ring-Cleavage Dioxygenases in Mycobacterium gilvum PYR-GCK to Changes in Salinity and pH during Pyrene Degradation.</title>
        <authorList>
            <person name="Badejo A.C."/>
            <person name="Badejo A.O."/>
            <person name="Shin K.H."/>
            <person name="Chai Y.G."/>
        </authorList>
    </citation>
    <scope>NUCLEOTIDE SEQUENCE [LARGE SCALE GENOMIC DNA]</scope>
    <source>
        <strain evidence="3">PYR-GCK</strain>
    </source>
</reference>
<dbReference type="AlphaFoldDB" id="A4T9S7"/>
<evidence type="ECO:0000259" key="1">
    <source>
        <dbReference type="Pfam" id="PF13622"/>
    </source>
</evidence>